<name>A0ABT0JSF0_9ACTN</name>
<feature type="compositionally biased region" description="Gly residues" evidence="1">
    <location>
        <begin position="286"/>
        <end position="303"/>
    </location>
</feature>
<dbReference type="InterPro" id="IPR003615">
    <property type="entry name" value="HNH_nuc"/>
</dbReference>
<accession>A0ABT0JSF0</accession>
<keyword evidence="3" id="KW-0255">Endonuclease</keyword>
<feature type="region of interest" description="Disordered" evidence="1">
    <location>
        <begin position="19"/>
        <end position="80"/>
    </location>
</feature>
<evidence type="ECO:0000313" key="3">
    <source>
        <dbReference type="EMBL" id="MCK9874487.1"/>
    </source>
</evidence>
<keyword evidence="4" id="KW-1185">Reference proteome</keyword>
<comment type="caution">
    <text evidence="3">The sequence shown here is derived from an EMBL/GenBank/DDBJ whole genome shotgun (WGS) entry which is preliminary data.</text>
</comment>
<dbReference type="EMBL" id="JALKFT010000001">
    <property type="protein sequence ID" value="MCK9874487.1"/>
    <property type="molecule type" value="Genomic_DNA"/>
</dbReference>
<dbReference type="GO" id="GO:0004519">
    <property type="term" value="F:endonuclease activity"/>
    <property type="evidence" value="ECO:0007669"/>
    <property type="project" value="UniProtKB-KW"/>
</dbReference>
<sequence>MWGGVGYGHFMIFRSDDSAGLEPSGSSVPVSPSQADPGVSPGSSVPVSDEGGGAASGAVPDWSGDDFREGVSGGSGAGGSGGWVDPEALAGVLSSAVEDLVVGEVWRWSLEELREVLLMVHEVEARLAALRGRVLVEAGARGLASEAGASDLAGWLAARLLVPRFEANRMVNLARELFESPYLVTGEALAGARITAGHAHVIVEAMEALPPEVSAQERVEVEHFLVEQGMLMDRQQLKKAALVLLEQLTQVDRSPGGADPHEDGRTGEHSRGDGKAKGKAGAGESQTGGGAADGPAGESGGSGRDGESDQNGGSGQAGQSGGSGGAARRARRDPRAARTLSFFDTAGGTTLIRGELDAEGAALLRAAVDALSAPVPAKDGMRDPRGASRRRADALVEFVRRGLSANVGPSAGGTRPHLQVTIGWETLFGGGNVPAMTQWGGPLPREVVERLGCDAAVTRIVLDPEGVPLDVGRTKRVVPPKIRTALVKRDGGCTFPHCDRPASWCEAHHVIGWEVGGVTALDNLTLLCDQHHDRVHREHWKIVIDGDRRPSFVPPAFIDPLRRPRRNPNCQPLPDLFGGLKL</sequence>
<dbReference type="RefSeq" id="WP_248823234.1">
    <property type="nucleotide sequence ID" value="NZ_JALKFT010000001.1"/>
</dbReference>
<keyword evidence="3" id="KW-0540">Nuclease</keyword>
<dbReference type="Pfam" id="PF02720">
    <property type="entry name" value="DUF222"/>
    <property type="match status" value="1"/>
</dbReference>
<dbReference type="CDD" id="cd00085">
    <property type="entry name" value="HNHc"/>
    <property type="match status" value="1"/>
</dbReference>
<keyword evidence="3" id="KW-0378">Hydrolase</keyword>
<proteinExistence type="predicted"/>
<dbReference type="Proteomes" id="UP001201873">
    <property type="component" value="Unassembled WGS sequence"/>
</dbReference>
<protein>
    <submittedName>
        <fullName evidence="3">HNH endonuclease</fullName>
    </submittedName>
</protein>
<dbReference type="SMART" id="SM00507">
    <property type="entry name" value="HNHc"/>
    <property type="match status" value="1"/>
</dbReference>
<feature type="compositionally biased region" description="Low complexity" evidence="1">
    <location>
        <begin position="23"/>
        <end position="49"/>
    </location>
</feature>
<feature type="compositionally biased region" description="Gly residues" evidence="1">
    <location>
        <begin position="71"/>
        <end position="80"/>
    </location>
</feature>
<reference evidence="3 4" key="1">
    <citation type="submission" date="2022-04" db="EMBL/GenBank/DDBJ databases">
        <title>Genome diversity in the genus Frankia.</title>
        <authorList>
            <person name="Carlos-Shanley C."/>
            <person name="Hahn D."/>
        </authorList>
    </citation>
    <scope>NUCLEOTIDE SEQUENCE [LARGE SCALE GENOMIC DNA]</scope>
    <source>
        <strain evidence="3 4">Ag45/Mut15</strain>
    </source>
</reference>
<evidence type="ECO:0000256" key="1">
    <source>
        <dbReference type="SAM" id="MobiDB-lite"/>
    </source>
</evidence>
<dbReference type="InterPro" id="IPR003870">
    <property type="entry name" value="DUF222"/>
</dbReference>
<feature type="compositionally biased region" description="Basic and acidic residues" evidence="1">
    <location>
        <begin position="259"/>
        <end position="276"/>
    </location>
</feature>
<feature type="region of interest" description="Disordered" evidence="1">
    <location>
        <begin position="251"/>
        <end position="338"/>
    </location>
</feature>
<feature type="domain" description="HNH nuclease" evidence="2">
    <location>
        <begin position="481"/>
        <end position="533"/>
    </location>
</feature>
<evidence type="ECO:0000259" key="2">
    <source>
        <dbReference type="SMART" id="SM00507"/>
    </source>
</evidence>
<gene>
    <name evidence="3" type="ORF">MXD59_01600</name>
</gene>
<feature type="compositionally biased region" description="Gly residues" evidence="1">
    <location>
        <begin position="312"/>
        <end position="325"/>
    </location>
</feature>
<evidence type="ECO:0000313" key="4">
    <source>
        <dbReference type="Proteomes" id="UP001201873"/>
    </source>
</evidence>
<organism evidence="3 4">
    <name type="scientific">Frankia umida</name>
    <dbReference type="NCBI Taxonomy" id="573489"/>
    <lineage>
        <taxon>Bacteria</taxon>
        <taxon>Bacillati</taxon>
        <taxon>Actinomycetota</taxon>
        <taxon>Actinomycetes</taxon>
        <taxon>Frankiales</taxon>
        <taxon>Frankiaceae</taxon>
        <taxon>Frankia</taxon>
    </lineage>
</organism>